<gene>
    <name evidence="10" type="ORF">PIB30_046340</name>
</gene>
<protein>
    <submittedName>
        <fullName evidence="10">Uncharacterized protein</fullName>
    </submittedName>
</protein>
<proteinExistence type="inferred from homology"/>
<dbReference type="InterPro" id="IPR004326">
    <property type="entry name" value="Mlo"/>
</dbReference>
<comment type="caution">
    <text evidence="10">The sequence shown here is derived from an EMBL/GenBank/DDBJ whole genome shotgun (WGS) entry which is preliminary data.</text>
</comment>
<evidence type="ECO:0000256" key="6">
    <source>
        <dbReference type="ARBA" id="ARBA00023136"/>
    </source>
</evidence>
<comment type="subcellular location">
    <subcellularLocation>
        <location evidence="1">Membrane</location>
        <topology evidence="1">Multi-pass membrane protein</topology>
    </subcellularLocation>
</comment>
<feature type="region of interest" description="Disordered" evidence="8">
    <location>
        <begin position="64"/>
        <end position="119"/>
    </location>
</feature>
<name>A0ABU6WEH6_9FABA</name>
<evidence type="ECO:0000313" key="11">
    <source>
        <dbReference type="Proteomes" id="UP001341840"/>
    </source>
</evidence>
<sequence length="145" mass="15755">MESCFQSKTEDVVIKISMGILVQILCSYVTLPLYALVTQMGSNMKPTIFNERVASALKNWHQSAKRNIKNKAGSGSGSSSFSFSQTTTPSPSLSSSNGARAHSSTFSTSSSFSASSHHHDIDVAQQTHDPHQHLPQLEIQIETTK</sequence>
<keyword evidence="3 9" id="KW-0812">Transmembrane</keyword>
<keyword evidence="4" id="KW-0611">Plant defense</keyword>
<evidence type="ECO:0000256" key="8">
    <source>
        <dbReference type="SAM" id="MobiDB-lite"/>
    </source>
</evidence>
<accession>A0ABU6WEH6</accession>
<dbReference type="PANTHER" id="PTHR31942:SF34">
    <property type="entry name" value="MLO-LIKE PROTEIN"/>
    <property type="match status" value="1"/>
</dbReference>
<evidence type="ECO:0000256" key="4">
    <source>
        <dbReference type="ARBA" id="ARBA00022821"/>
    </source>
</evidence>
<organism evidence="10 11">
    <name type="scientific">Stylosanthes scabra</name>
    <dbReference type="NCBI Taxonomy" id="79078"/>
    <lineage>
        <taxon>Eukaryota</taxon>
        <taxon>Viridiplantae</taxon>
        <taxon>Streptophyta</taxon>
        <taxon>Embryophyta</taxon>
        <taxon>Tracheophyta</taxon>
        <taxon>Spermatophyta</taxon>
        <taxon>Magnoliopsida</taxon>
        <taxon>eudicotyledons</taxon>
        <taxon>Gunneridae</taxon>
        <taxon>Pentapetalae</taxon>
        <taxon>rosids</taxon>
        <taxon>fabids</taxon>
        <taxon>Fabales</taxon>
        <taxon>Fabaceae</taxon>
        <taxon>Papilionoideae</taxon>
        <taxon>50 kb inversion clade</taxon>
        <taxon>dalbergioids sensu lato</taxon>
        <taxon>Dalbergieae</taxon>
        <taxon>Pterocarpus clade</taxon>
        <taxon>Stylosanthes</taxon>
    </lineage>
</organism>
<keyword evidence="6 9" id="KW-0472">Membrane</keyword>
<evidence type="ECO:0000256" key="1">
    <source>
        <dbReference type="ARBA" id="ARBA00004141"/>
    </source>
</evidence>
<keyword evidence="7" id="KW-0568">Pathogenesis-related protein</keyword>
<comment type="similarity">
    <text evidence="2">Belongs to the MLO family.</text>
</comment>
<evidence type="ECO:0000313" key="10">
    <source>
        <dbReference type="EMBL" id="MED6184320.1"/>
    </source>
</evidence>
<dbReference type="Pfam" id="PF03094">
    <property type="entry name" value="Mlo"/>
    <property type="match status" value="1"/>
</dbReference>
<dbReference type="EMBL" id="JASCZI010181531">
    <property type="protein sequence ID" value="MED6184320.1"/>
    <property type="molecule type" value="Genomic_DNA"/>
</dbReference>
<evidence type="ECO:0000256" key="3">
    <source>
        <dbReference type="ARBA" id="ARBA00022692"/>
    </source>
</evidence>
<dbReference type="PANTHER" id="PTHR31942">
    <property type="entry name" value="MLO-LIKE PROTEIN 1"/>
    <property type="match status" value="1"/>
</dbReference>
<evidence type="ECO:0000256" key="7">
    <source>
        <dbReference type="ARBA" id="ARBA00023265"/>
    </source>
</evidence>
<evidence type="ECO:0000256" key="9">
    <source>
        <dbReference type="SAM" id="Phobius"/>
    </source>
</evidence>
<feature type="compositionally biased region" description="Low complexity" evidence="8">
    <location>
        <begin position="77"/>
        <end position="115"/>
    </location>
</feature>
<evidence type="ECO:0000256" key="5">
    <source>
        <dbReference type="ARBA" id="ARBA00022989"/>
    </source>
</evidence>
<keyword evidence="5 9" id="KW-1133">Transmembrane helix</keyword>
<evidence type="ECO:0000256" key="2">
    <source>
        <dbReference type="ARBA" id="ARBA00006574"/>
    </source>
</evidence>
<keyword evidence="11" id="KW-1185">Reference proteome</keyword>
<dbReference type="Proteomes" id="UP001341840">
    <property type="component" value="Unassembled WGS sequence"/>
</dbReference>
<reference evidence="10 11" key="1">
    <citation type="journal article" date="2023" name="Plants (Basel)">
        <title>Bridging the Gap: Combining Genomics and Transcriptomics Approaches to Understand Stylosanthes scabra, an Orphan Legume from the Brazilian Caatinga.</title>
        <authorList>
            <person name="Ferreira-Neto J.R.C."/>
            <person name="da Silva M.D."/>
            <person name="Binneck E."/>
            <person name="de Melo N.F."/>
            <person name="da Silva R.H."/>
            <person name="de Melo A.L.T.M."/>
            <person name="Pandolfi V."/>
            <person name="Bustamante F.O."/>
            <person name="Brasileiro-Vidal A.C."/>
            <person name="Benko-Iseppon A.M."/>
        </authorList>
    </citation>
    <scope>NUCLEOTIDE SEQUENCE [LARGE SCALE GENOMIC DNA]</scope>
    <source>
        <tissue evidence="10">Leaves</tissue>
    </source>
</reference>
<feature type="transmembrane region" description="Helical" evidence="9">
    <location>
        <begin position="12"/>
        <end position="37"/>
    </location>
</feature>